<feature type="transmembrane region" description="Helical" evidence="6">
    <location>
        <begin position="38"/>
        <end position="61"/>
    </location>
</feature>
<dbReference type="PANTHER" id="PTHR45649:SF14">
    <property type="entry name" value="GABA PERMEASE"/>
    <property type="match status" value="1"/>
</dbReference>
<dbReference type="InterPro" id="IPR002293">
    <property type="entry name" value="AA/rel_permease1"/>
</dbReference>
<keyword evidence="2" id="KW-0813">Transport</keyword>
<comment type="caution">
    <text evidence="8">The sequence shown here is derived from an EMBL/GenBank/DDBJ whole genome shotgun (WGS) entry which is preliminary data.</text>
</comment>
<keyword evidence="7" id="KW-0732">Signal</keyword>
<proteinExistence type="predicted"/>
<protein>
    <submittedName>
        <fullName evidence="8">Amino acid transporter</fullName>
    </submittedName>
</protein>
<dbReference type="GO" id="GO:0022857">
    <property type="term" value="F:transmembrane transporter activity"/>
    <property type="evidence" value="ECO:0007669"/>
    <property type="project" value="InterPro"/>
</dbReference>
<gene>
    <name evidence="8" type="ORF">D6D20_01158</name>
</gene>
<evidence type="ECO:0000256" key="7">
    <source>
        <dbReference type="SAM" id="SignalP"/>
    </source>
</evidence>
<dbReference type="GO" id="GO:0016020">
    <property type="term" value="C:membrane"/>
    <property type="evidence" value="ECO:0007669"/>
    <property type="project" value="UniProtKB-SubCell"/>
</dbReference>
<evidence type="ECO:0000313" key="9">
    <source>
        <dbReference type="Proteomes" id="UP000310421"/>
    </source>
</evidence>
<feature type="signal peptide" evidence="7">
    <location>
        <begin position="1"/>
        <end position="28"/>
    </location>
</feature>
<keyword evidence="3 6" id="KW-0812">Transmembrane</keyword>
<sequence>MRSLWISGICGLLVVVTFVFCIPSVADALSHPTGYSFLYVMQLSVPNGVIVCVLLVLLGLVGEQYRFCSSDCKNYVNKNRNIPINAVLLTAAVSVLLSLINLGSSSAFYGIVTLGQAAQSLSYILAIASVLYRRIKSPETLPKARWSLGGYWRPVIINTLAITFSMNSFIWSFSPPTLPVTSTNFNPSGALFVGALVLMMATYFLRAKRLYVPPVARARDTPNWNLSHLSTGQNVQFLTIPEEF</sequence>
<evidence type="ECO:0000313" key="8">
    <source>
        <dbReference type="EMBL" id="THW66562.1"/>
    </source>
</evidence>
<feature type="transmembrane region" description="Helical" evidence="6">
    <location>
        <begin position="185"/>
        <end position="205"/>
    </location>
</feature>
<reference evidence="8 9" key="1">
    <citation type="submission" date="2018-10" db="EMBL/GenBank/DDBJ databases">
        <title>Fifty Aureobasidium pullulans genomes reveal a recombining polyextremotolerant generalist.</title>
        <authorList>
            <person name="Gostincar C."/>
            <person name="Turk M."/>
            <person name="Zajc J."/>
            <person name="Gunde-Cimerman N."/>
        </authorList>
    </citation>
    <scope>NUCLEOTIDE SEQUENCE [LARGE SCALE GENOMIC DNA]</scope>
    <source>
        <strain evidence="8 9">EXF-10751</strain>
    </source>
</reference>
<dbReference type="AlphaFoldDB" id="A0A4S9P0N7"/>
<evidence type="ECO:0000256" key="5">
    <source>
        <dbReference type="ARBA" id="ARBA00023136"/>
    </source>
</evidence>
<evidence type="ECO:0000256" key="2">
    <source>
        <dbReference type="ARBA" id="ARBA00022448"/>
    </source>
</evidence>
<comment type="subcellular location">
    <subcellularLocation>
        <location evidence="1">Membrane</location>
        <topology evidence="1">Multi-pass membrane protein</topology>
    </subcellularLocation>
</comment>
<organism evidence="8 9">
    <name type="scientific">Aureobasidium pullulans</name>
    <name type="common">Black yeast</name>
    <name type="synonym">Pullularia pullulans</name>
    <dbReference type="NCBI Taxonomy" id="5580"/>
    <lineage>
        <taxon>Eukaryota</taxon>
        <taxon>Fungi</taxon>
        <taxon>Dikarya</taxon>
        <taxon>Ascomycota</taxon>
        <taxon>Pezizomycotina</taxon>
        <taxon>Dothideomycetes</taxon>
        <taxon>Dothideomycetidae</taxon>
        <taxon>Dothideales</taxon>
        <taxon>Saccotheciaceae</taxon>
        <taxon>Aureobasidium</taxon>
    </lineage>
</organism>
<evidence type="ECO:0000256" key="6">
    <source>
        <dbReference type="SAM" id="Phobius"/>
    </source>
</evidence>
<evidence type="ECO:0000256" key="3">
    <source>
        <dbReference type="ARBA" id="ARBA00022692"/>
    </source>
</evidence>
<feature type="transmembrane region" description="Helical" evidence="6">
    <location>
        <begin position="108"/>
        <end position="131"/>
    </location>
</feature>
<evidence type="ECO:0000256" key="4">
    <source>
        <dbReference type="ARBA" id="ARBA00022989"/>
    </source>
</evidence>
<dbReference type="Proteomes" id="UP000310421">
    <property type="component" value="Unassembled WGS sequence"/>
</dbReference>
<accession>A0A4S9P0N7</accession>
<keyword evidence="4 6" id="KW-1133">Transmembrane helix</keyword>
<dbReference type="EMBL" id="QZAN01000006">
    <property type="protein sequence ID" value="THW66562.1"/>
    <property type="molecule type" value="Genomic_DNA"/>
</dbReference>
<dbReference type="PANTHER" id="PTHR45649">
    <property type="entry name" value="AMINO-ACID PERMEASE BAT1"/>
    <property type="match status" value="1"/>
</dbReference>
<name>A0A4S9P0N7_AURPU</name>
<evidence type="ECO:0000256" key="1">
    <source>
        <dbReference type="ARBA" id="ARBA00004141"/>
    </source>
</evidence>
<keyword evidence="5 6" id="KW-0472">Membrane</keyword>
<feature type="transmembrane region" description="Helical" evidence="6">
    <location>
        <begin position="151"/>
        <end position="173"/>
    </location>
</feature>
<feature type="transmembrane region" description="Helical" evidence="6">
    <location>
        <begin position="82"/>
        <end position="102"/>
    </location>
</feature>
<feature type="chain" id="PRO_5044400204" evidence="7">
    <location>
        <begin position="29"/>
        <end position="244"/>
    </location>
</feature>
<dbReference type="Pfam" id="PF13520">
    <property type="entry name" value="AA_permease_2"/>
    <property type="match status" value="1"/>
</dbReference>